<dbReference type="PANTHER" id="PTHR33112">
    <property type="entry name" value="DOMAIN PROTEIN, PUTATIVE-RELATED"/>
    <property type="match status" value="1"/>
</dbReference>
<sequence>MKITQVPLDESTSLPPIDPDDTTYVSLLRELGTEGCLLDCEEWVTKQAVSDRRTTNPAEQREKWNRIRGLRKDSIKKQRQVLQTEARLSNRKLKSKRNPFMLKDLEASTNAGCGCCRFFSAMLGCLLQPPLDLDRETLLLEWVGYSFYLKMQDKRRQKPIYFQFFSPSGAKIIVRGLKSANILPGDTSSSASFEAAKDHFKGIAFSVLPKTFQDAVLITKQLGLRYLWIDSLCIIQDSSEDWAVESSKMADIYQRSHITIAAISSSDSRGGCLFTTKQSDLYFRVQFNDSEILIAVRCYDRDGQVDDIDSFEDAYPALTRAWIYQERMLSRRILYYTYQELQYECREHKACECGNRFMPPHPVPRTPANKAMLQAKNQYAELVKHYGVKGRYSDDQACQHWQKTVMQYTKLHLTRTSDKLPALSGCAKDIGRLTGDKYLAGVWRAKLAEGLLWVVNAPVNQPRPVNERKPSWSWASVDTTNGIDYIYPLQTRHKEAFRARIEGAECVLATIDKTGAVKSGCIRLRTSLCPVYLRRICLALYEKPQHHTLSC</sequence>
<organism evidence="2 3">
    <name type="scientific">Neoarthrinium moseri</name>
    <dbReference type="NCBI Taxonomy" id="1658444"/>
    <lineage>
        <taxon>Eukaryota</taxon>
        <taxon>Fungi</taxon>
        <taxon>Dikarya</taxon>
        <taxon>Ascomycota</taxon>
        <taxon>Pezizomycotina</taxon>
        <taxon>Sordariomycetes</taxon>
        <taxon>Xylariomycetidae</taxon>
        <taxon>Amphisphaeriales</taxon>
        <taxon>Apiosporaceae</taxon>
        <taxon>Neoarthrinium</taxon>
    </lineage>
</organism>
<keyword evidence="3" id="KW-1185">Reference proteome</keyword>
<reference evidence="2" key="1">
    <citation type="submission" date="2021-03" db="EMBL/GenBank/DDBJ databases">
        <title>Revisited historic fungal species revealed as producer of novel bioactive compounds through whole genome sequencing and comparative genomics.</title>
        <authorList>
            <person name="Vignolle G.A."/>
            <person name="Hochenegger N."/>
            <person name="Mach R.L."/>
            <person name="Mach-Aigner A.R."/>
            <person name="Javad Rahimi M."/>
            <person name="Salim K.A."/>
            <person name="Chan C.M."/>
            <person name="Lim L.B.L."/>
            <person name="Cai F."/>
            <person name="Druzhinina I.S."/>
            <person name="U'Ren J.M."/>
            <person name="Derntl C."/>
        </authorList>
    </citation>
    <scope>NUCLEOTIDE SEQUENCE</scope>
    <source>
        <strain evidence="2">TUCIM 5799</strain>
    </source>
</reference>
<accession>A0A9Q0ALE5</accession>
<dbReference type="AlphaFoldDB" id="A0A9Q0ALE5"/>
<name>A0A9Q0ALE5_9PEZI</name>
<dbReference type="PANTHER" id="PTHR33112:SF9">
    <property type="entry name" value="HETEROKARYON INCOMPATIBILITY DOMAIN-CONTAINING PROTEIN"/>
    <property type="match status" value="1"/>
</dbReference>
<proteinExistence type="predicted"/>
<feature type="domain" description="Heterokaryon incompatibility" evidence="1">
    <location>
        <begin position="201"/>
        <end position="326"/>
    </location>
</feature>
<evidence type="ECO:0000313" key="3">
    <source>
        <dbReference type="Proteomes" id="UP000829685"/>
    </source>
</evidence>
<protein>
    <recommendedName>
        <fullName evidence="1">Heterokaryon incompatibility domain-containing protein</fullName>
    </recommendedName>
</protein>
<evidence type="ECO:0000259" key="1">
    <source>
        <dbReference type="Pfam" id="PF06985"/>
    </source>
</evidence>
<dbReference type="EMBL" id="JAFIMR010000030">
    <property type="protein sequence ID" value="KAI1861155.1"/>
    <property type="molecule type" value="Genomic_DNA"/>
</dbReference>
<dbReference type="Proteomes" id="UP000829685">
    <property type="component" value="Unassembled WGS sequence"/>
</dbReference>
<evidence type="ECO:0000313" key="2">
    <source>
        <dbReference type="EMBL" id="KAI1861155.1"/>
    </source>
</evidence>
<gene>
    <name evidence="2" type="ORF">JX265_009774</name>
</gene>
<dbReference type="Pfam" id="PF06985">
    <property type="entry name" value="HET"/>
    <property type="match status" value="1"/>
</dbReference>
<comment type="caution">
    <text evidence="2">The sequence shown here is derived from an EMBL/GenBank/DDBJ whole genome shotgun (WGS) entry which is preliminary data.</text>
</comment>
<dbReference type="InterPro" id="IPR010730">
    <property type="entry name" value="HET"/>
</dbReference>